<dbReference type="SMART" id="SM00829">
    <property type="entry name" value="PKS_ER"/>
    <property type="match status" value="1"/>
</dbReference>
<dbReference type="InterPro" id="IPR050444">
    <property type="entry name" value="Polyketide_Synthase"/>
</dbReference>
<dbReference type="GO" id="GO:0016740">
    <property type="term" value="F:transferase activity"/>
    <property type="evidence" value="ECO:0007669"/>
    <property type="project" value="UniProtKB-KW"/>
</dbReference>
<protein>
    <submittedName>
        <fullName evidence="3">Lovastatin diketide synthase LovF</fullName>
    </submittedName>
</protein>
<dbReference type="GO" id="GO:0016491">
    <property type="term" value="F:oxidoreductase activity"/>
    <property type="evidence" value="ECO:0007669"/>
    <property type="project" value="InterPro"/>
</dbReference>
<evidence type="ECO:0000256" key="1">
    <source>
        <dbReference type="ARBA" id="ARBA00022679"/>
    </source>
</evidence>
<dbReference type="PANTHER" id="PTHR45681:SF6">
    <property type="entry name" value="POLYKETIDE SYNTHASE 37"/>
    <property type="match status" value="1"/>
</dbReference>
<dbReference type="AlphaFoldDB" id="A0A167RN96"/>
<dbReference type="InterPro" id="IPR020843">
    <property type="entry name" value="ER"/>
</dbReference>
<dbReference type="PANTHER" id="PTHR45681">
    <property type="entry name" value="POLYKETIDE SYNTHASE 44-RELATED"/>
    <property type="match status" value="1"/>
</dbReference>
<dbReference type="InterPro" id="IPR013154">
    <property type="entry name" value="ADH-like_N"/>
</dbReference>
<name>A0A167RN96_PENCH</name>
<dbReference type="InterPro" id="IPR036291">
    <property type="entry name" value="NAD(P)-bd_dom_sf"/>
</dbReference>
<sequence>MESGFIERNDVLRVPRLVEDVGARENLQSGSRTRGSKATPSLQRLDKVGCSGLVDTPGLLDSLHFAPDERTARHLENGKVEVEVKAAGINFKDVMMAMGQIQANDLGCECSGIVSAVAGDVVIDPHGLRVGDRAMRLSSGGETILIHAATGGSGQAFVEMSQLPVADIFVTVGNAKKKSFIMDRFGMAEERILYPAI</sequence>
<keyword evidence="1" id="KW-0808">Transferase</keyword>
<dbReference type="SUPFAM" id="SSF50129">
    <property type="entry name" value="GroES-like"/>
    <property type="match status" value="1"/>
</dbReference>
<evidence type="ECO:0000313" key="3">
    <source>
        <dbReference type="EMBL" id="KZN86217.1"/>
    </source>
</evidence>
<organism evidence="3">
    <name type="scientific">Penicillium chrysogenum</name>
    <name type="common">Penicillium notatum</name>
    <dbReference type="NCBI Taxonomy" id="5076"/>
    <lineage>
        <taxon>Eukaryota</taxon>
        <taxon>Fungi</taxon>
        <taxon>Dikarya</taxon>
        <taxon>Ascomycota</taxon>
        <taxon>Pezizomycotina</taxon>
        <taxon>Eurotiomycetes</taxon>
        <taxon>Eurotiomycetidae</taxon>
        <taxon>Eurotiales</taxon>
        <taxon>Aspergillaceae</taxon>
        <taxon>Penicillium</taxon>
        <taxon>Penicillium chrysogenum species complex</taxon>
    </lineage>
</organism>
<dbReference type="InterPro" id="IPR011032">
    <property type="entry name" value="GroES-like_sf"/>
</dbReference>
<dbReference type="EMBL" id="CM002800">
    <property type="protein sequence ID" value="KZN86217.1"/>
    <property type="molecule type" value="Genomic_DNA"/>
</dbReference>
<accession>A0A167RN96</accession>
<gene>
    <name evidence="3" type="ORF">EN45_104250</name>
</gene>
<dbReference type="SUPFAM" id="SSF51735">
    <property type="entry name" value="NAD(P)-binding Rossmann-fold domains"/>
    <property type="match status" value="1"/>
</dbReference>
<dbReference type="Pfam" id="PF08240">
    <property type="entry name" value="ADH_N"/>
    <property type="match status" value="1"/>
</dbReference>
<reference evidence="3" key="1">
    <citation type="journal article" date="2014" name="Genome Announc.">
        <title>Complete sequencing and chromosome-scale genome assembly of the industrial progenitor strain P2niaD18 from the penicillin producer Penicillium chrysogenum.</title>
        <authorList>
            <person name="Specht T."/>
            <person name="Dahlmann T.A."/>
            <person name="Zadra I."/>
            <person name="Kurnsteiner H."/>
            <person name="Kuck U."/>
        </authorList>
    </citation>
    <scope>NUCLEOTIDE SEQUENCE [LARGE SCALE GENOMIC DNA]</scope>
    <source>
        <strain evidence="3">P2niaD18</strain>
    </source>
</reference>
<dbReference type="Proteomes" id="UP000076449">
    <property type="component" value="Chromosome III"/>
</dbReference>
<evidence type="ECO:0000259" key="2">
    <source>
        <dbReference type="SMART" id="SM00829"/>
    </source>
</evidence>
<dbReference type="Gene3D" id="3.90.180.10">
    <property type="entry name" value="Medium-chain alcohol dehydrogenases, catalytic domain"/>
    <property type="match status" value="2"/>
</dbReference>
<proteinExistence type="predicted"/>
<feature type="domain" description="Enoyl reductase (ER)" evidence="2">
    <location>
        <begin position="58"/>
        <end position="197"/>
    </location>
</feature>